<evidence type="ECO:0000259" key="2">
    <source>
        <dbReference type="PROSITE" id="PS50994"/>
    </source>
</evidence>
<feature type="region of interest" description="Disordered" evidence="1">
    <location>
        <begin position="206"/>
        <end position="228"/>
    </location>
</feature>
<dbReference type="InterPro" id="IPR001584">
    <property type="entry name" value="Integrase_cat-core"/>
</dbReference>
<dbReference type="RefSeq" id="WP_068135483.1">
    <property type="nucleotide sequence ID" value="NZ_AP014924.1"/>
</dbReference>
<feature type="compositionally biased region" description="Basic and acidic residues" evidence="1">
    <location>
        <begin position="216"/>
        <end position="228"/>
    </location>
</feature>
<dbReference type="PROSITE" id="PS50994">
    <property type="entry name" value="INTEGRASE"/>
    <property type="match status" value="1"/>
</dbReference>
<dbReference type="PANTHER" id="PTHR35004:SF6">
    <property type="entry name" value="TRANSPOSASE"/>
    <property type="match status" value="1"/>
</dbReference>
<dbReference type="GO" id="GO:0003676">
    <property type="term" value="F:nucleic acid binding"/>
    <property type="evidence" value="ECO:0007669"/>
    <property type="project" value="InterPro"/>
</dbReference>
<evidence type="ECO:0000313" key="3">
    <source>
        <dbReference type="EMBL" id="BAS27090.1"/>
    </source>
</evidence>
<feature type="domain" description="Integrase catalytic" evidence="2">
    <location>
        <begin position="1"/>
        <end position="91"/>
    </location>
</feature>
<name>A0A0K2SJ25_LIMPI</name>
<proteinExistence type="predicted"/>
<dbReference type="Pfam" id="PF09299">
    <property type="entry name" value="Mu-transpos_C"/>
    <property type="match status" value="1"/>
</dbReference>
<organism evidence="3 4">
    <name type="scientific">Limnochorda pilosa</name>
    <dbReference type="NCBI Taxonomy" id="1555112"/>
    <lineage>
        <taxon>Bacteria</taxon>
        <taxon>Bacillati</taxon>
        <taxon>Bacillota</taxon>
        <taxon>Limnochordia</taxon>
        <taxon>Limnochordales</taxon>
        <taxon>Limnochordaceae</taxon>
        <taxon>Limnochorda</taxon>
    </lineage>
</organism>
<keyword evidence="4" id="KW-1185">Reference proteome</keyword>
<dbReference type="Gene3D" id="3.30.420.10">
    <property type="entry name" value="Ribonuclease H-like superfamily/Ribonuclease H"/>
    <property type="match status" value="1"/>
</dbReference>
<dbReference type="SUPFAM" id="SSF53098">
    <property type="entry name" value="Ribonuclease H-like"/>
    <property type="match status" value="1"/>
</dbReference>
<dbReference type="Proteomes" id="UP000065807">
    <property type="component" value="Chromosome"/>
</dbReference>
<dbReference type="EMBL" id="AP014924">
    <property type="protein sequence ID" value="BAS27090.1"/>
    <property type="molecule type" value="Genomic_DNA"/>
</dbReference>
<dbReference type="STRING" id="1555112.LIP_1233"/>
<gene>
    <name evidence="3" type="ORF">LIP_1233</name>
</gene>
<dbReference type="AlphaFoldDB" id="A0A0K2SJ25"/>
<sequence length="228" mass="26791">MIYQAEVFTRACAELGIRHLSAKTGRPEGKGKIERWFATFQNEFLPELSLHPVQTLEALNERLWAWIEEAYHVRTHSETGEPPAERFLRDLERRTVPPERLQRVFLWREDRQVDKTGVIQFAGNRYQAPAGTEHAQRAPEVELRYHPLRLEELEVWREGRFAGKARPLDLYRSRLDRVARAHEPAAPKRTGLPYLELLLHRHEERKRQALSPLQLHRPEPGKEGEPRV</sequence>
<protein>
    <submittedName>
        <fullName evidence="3">Transposase</fullName>
    </submittedName>
</protein>
<dbReference type="OrthoDB" id="9794201at2"/>
<dbReference type="InterPro" id="IPR012337">
    <property type="entry name" value="RNaseH-like_sf"/>
</dbReference>
<accession>A0A0K2SJ25</accession>
<dbReference type="InterPro" id="IPR036397">
    <property type="entry name" value="RNaseH_sf"/>
</dbReference>
<dbReference type="KEGG" id="lpil:LIP_1233"/>
<evidence type="ECO:0000256" key="1">
    <source>
        <dbReference type="SAM" id="MobiDB-lite"/>
    </source>
</evidence>
<evidence type="ECO:0000313" key="4">
    <source>
        <dbReference type="Proteomes" id="UP000065807"/>
    </source>
</evidence>
<reference evidence="4" key="1">
    <citation type="submission" date="2015-07" db="EMBL/GenBank/DDBJ databases">
        <title>Complete genome sequence and phylogenetic analysis of Limnochorda pilosa.</title>
        <authorList>
            <person name="Watanabe M."/>
            <person name="Kojima H."/>
            <person name="Fukui M."/>
        </authorList>
    </citation>
    <scope>NUCLEOTIDE SEQUENCE [LARGE SCALE GENOMIC DNA]</scope>
    <source>
        <strain evidence="4">HC45</strain>
    </source>
</reference>
<dbReference type="PANTHER" id="PTHR35004">
    <property type="entry name" value="TRANSPOSASE RV3428C-RELATED"/>
    <property type="match status" value="1"/>
</dbReference>
<dbReference type="InterPro" id="IPR015378">
    <property type="entry name" value="Transposase-like_Mu_C"/>
</dbReference>
<reference evidence="4" key="2">
    <citation type="journal article" date="2016" name="Int. J. Syst. Evol. Microbiol.">
        <title>Complete genome sequence and cell structure of Limnochorda pilosa, a Gram-negative spore-former within the phylum Firmicutes.</title>
        <authorList>
            <person name="Watanabe M."/>
            <person name="Kojima H."/>
            <person name="Fukui M."/>
        </authorList>
    </citation>
    <scope>NUCLEOTIDE SEQUENCE [LARGE SCALE GENOMIC DNA]</scope>
    <source>
        <strain evidence="4">HC45</strain>
    </source>
</reference>
<dbReference type="GO" id="GO:0015074">
    <property type="term" value="P:DNA integration"/>
    <property type="evidence" value="ECO:0007669"/>
    <property type="project" value="InterPro"/>
</dbReference>